<feature type="domain" description="Receptor ligand binding region" evidence="5">
    <location>
        <begin position="54"/>
        <end position="403"/>
    </location>
</feature>
<dbReference type="InterPro" id="IPR001828">
    <property type="entry name" value="ANF_lig-bd_rcpt"/>
</dbReference>
<evidence type="ECO:0000313" key="7">
    <source>
        <dbReference type="Proteomes" id="UP000030748"/>
    </source>
</evidence>
<reference evidence="6 7" key="1">
    <citation type="journal article" date="2013" name="Proc. Natl. Acad. Sci. U.S.A.">
        <title>Fine-scale variation in meiotic recombination in Mimulus inferred from population shotgun sequencing.</title>
        <authorList>
            <person name="Hellsten U."/>
            <person name="Wright K.M."/>
            <person name="Jenkins J."/>
            <person name="Shu S."/>
            <person name="Yuan Y."/>
            <person name="Wessler S.R."/>
            <person name="Schmutz J."/>
            <person name="Willis J.H."/>
            <person name="Rokhsar D.S."/>
        </authorList>
    </citation>
    <scope>NUCLEOTIDE SEQUENCE [LARGE SCALE GENOMIC DNA]</scope>
    <source>
        <strain evidence="7">cv. DUN x IM62</strain>
    </source>
</reference>
<dbReference type="InterPro" id="IPR028082">
    <property type="entry name" value="Peripla_BP_I"/>
</dbReference>
<dbReference type="Gene3D" id="3.40.50.2300">
    <property type="match status" value="2"/>
</dbReference>
<proteinExistence type="predicted"/>
<dbReference type="Proteomes" id="UP000030748">
    <property type="component" value="Unassembled WGS sequence"/>
</dbReference>
<protein>
    <recommendedName>
        <fullName evidence="5">Receptor ligand binding region domain-containing protein</fullName>
    </recommendedName>
</protein>
<dbReference type="SUPFAM" id="SSF53822">
    <property type="entry name" value="Periplasmic binding protein-like I"/>
    <property type="match status" value="1"/>
</dbReference>
<dbReference type="Pfam" id="PF01094">
    <property type="entry name" value="ANF_receptor"/>
    <property type="match status" value="1"/>
</dbReference>
<keyword evidence="4" id="KW-0472">Membrane</keyword>
<dbReference type="PANTHER" id="PTHR34836:SF1">
    <property type="entry name" value="OS09G0428600 PROTEIN"/>
    <property type="match status" value="1"/>
</dbReference>
<evidence type="ECO:0000313" key="6">
    <source>
        <dbReference type="EMBL" id="EYU22044.1"/>
    </source>
</evidence>
<dbReference type="InterPro" id="IPR015683">
    <property type="entry name" value="Ionotropic_Glu_rcpt"/>
</dbReference>
<comment type="subcellular location">
    <subcellularLocation>
        <location evidence="1">Membrane</location>
    </subcellularLocation>
</comment>
<sequence>MEKRITCRNPILYIFFYLFIGLKNFSTKTAEAQVIPVRVGLVLDMDDYGKMTLDVIRMALSDFYATHDHYTTRLVLVDRDSKGDVVGAAAAGLDLLKNVEVQAIIGPMYSIQANFLISLGQKAQVPIVTFSATSPSLSSLRSPYFIRATLKDSSQVGAIVAIIQAFGWREVVPVYEDNEFGEGILPFLTDALEKVNVRVPYRSVIPPLATDDQIAAELYKLMTMQTRVFVVHVLNPLASRLFTKAKEIGMMSQDYAWIITDSITNDLNSMNPSVIASMLGVIGVRPYVPKTKELDDFAIRYKQRVRQSRPKAPTPDVDIYRLWAYDSATALAMAVEEALPENPEYREANVSRNSTDLEAFGVSLSGPELIQALSSVTFTGLAGNFRLVDGQLQAPPYQIVNIDGPRASSIGYWTKENGLVKELNFESSNTNKYSTSRSNLGSIVWPGDKSSPPKGWVIPTWFPFSTMVFPIGSPLVPDVSRAILNVTEGRKMVEIERKWFGDKTTCSDSDTVLSSKSLELESFMVLFSAVGAVGFGALTHYVFKFLYDNWDVVKGEDAPSKLLRLLRIFLSKKENNSQEIELVDPHEN</sequence>
<dbReference type="EMBL" id="KI632217">
    <property type="protein sequence ID" value="EYU22044.1"/>
    <property type="molecule type" value="Genomic_DNA"/>
</dbReference>
<evidence type="ECO:0000256" key="1">
    <source>
        <dbReference type="ARBA" id="ARBA00004370"/>
    </source>
</evidence>
<dbReference type="PANTHER" id="PTHR34836">
    <property type="entry name" value="OS06G0188250 PROTEIN"/>
    <property type="match status" value="1"/>
</dbReference>
<organism evidence="6 7">
    <name type="scientific">Erythranthe guttata</name>
    <name type="common">Yellow monkey flower</name>
    <name type="synonym">Mimulus guttatus</name>
    <dbReference type="NCBI Taxonomy" id="4155"/>
    <lineage>
        <taxon>Eukaryota</taxon>
        <taxon>Viridiplantae</taxon>
        <taxon>Streptophyta</taxon>
        <taxon>Embryophyta</taxon>
        <taxon>Tracheophyta</taxon>
        <taxon>Spermatophyta</taxon>
        <taxon>Magnoliopsida</taxon>
        <taxon>eudicotyledons</taxon>
        <taxon>Gunneridae</taxon>
        <taxon>Pentapetalae</taxon>
        <taxon>asterids</taxon>
        <taxon>lamiids</taxon>
        <taxon>Lamiales</taxon>
        <taxon>Phrymaceae</taxon>
        <taxon>Erythranthe</taxon>
    </lineage>
</organism>
<accession>A0A022Q340</accession>
<keyword evidence="7" id="KW-1185">Reference proteome</keyword>
<dbReference type="CDD" id="cd19990">
    <property type="entry name" value="PBP1_GABAb_receptor_plant"/>
    <property type="match status" value="1"/>
</dbReference>
<gene>
    <name evidence="6" type="ORF">MIMGU_mgv1a019033mg</name>
</gene>
<name>A0A022Q340_ERYGU</name>
<evidence type="ECO:0000256" key="4">
    <source>
        <dbReference type="ARBA" id="ARBA00023136"/>
    </source>
</evidence>
<dbReference type="eggNOG" id="KOG1052">
    <property type="taxonomic scope" value="Eukaryota"/>
</dbReference>
<evidence type="ECO:0000259" key="5">
    <source>
        <dbReference type="Pfam" id="PF01094"/>
    </source>
</evidence>
<dbReference type="FunFam" id="3.40.50.2300:FF:000169">
    <property type="entry name" value="Glutamate receptor"/>
    <property type="match status" value="1"/>
</dbReference>
<evidence type="ECO:0000256" key="2">
    <source>
        <dbReference type="ARBA" id="ARBA00022692"/>
    </source>
</evidence>
<dbReference type="Gene3D" id="3.40.190.10">
    <property type="entry name" value="Periplasmic binding protein-like II"/>
    <property type="match status" value="1"/>
</dbReference>
<dbReference type="GO" id="GO:0016020">
    <property type="term" value="C:membrane"/>
    <property type="evidence" value="ECO:0007669"/>
    <property type="project" value="UniProtKB-SubCell"/>
</dbReference>
<evidence type="ECO:0000256" key="3">
    <source>
        <dbReference type="ARBA" id="ARBA00022989"/>
    </source>
</evidence>
<keyword evidence="3" id="KW-1133">Transmembrane helix</keyword>
<keyword evidence="2" id="KW-0812">Transmembrane</keyword>
<dbReference type="InterPro" id="IPR044440">
    <property type="entry name" value="GABAb_receptor_plant_PBP1"/>
</dbReference>
<feature type="non-terminal residue" evidence="6">
    <location>
        <position position="588"/>
    </location>
</feature>
<dbReference type="AlphaFoldDB" id="A0A022Q340"/>